<dbReference type="Pfam" id="PF01183">
    <property type="entry name" value="Glyco_hydro_25"/>
    <property type="match status" value="1"/>
</dbReference>
<dbReference type="Pfam" id="PF01471">
    <property type="entry name" value="PG_binding_1"/>
    <property type="match status" value="1"/>
</dbReference>
<dbReference type="PROSITE" id="PS51904">
    <property type="entry name" value="GLYCOSYL_HYDROL_F25_2"/>
    <property type="match status" value="1"/>
</dbReference>
<accession>A0ABM9EP91</accession>
<gene>
    <name evidence="5" type="primary">lyc</name>
    <name evidence="5" type="ORF">BACCIP111895_01570</name>
</gene>
<protein>
    <submittedName>
        <fullName evidence="5">Autolytic lysozyme</fullName>
        <ecNumber evidence="5">3.2.1.17</ecNumber>
    </submittedName>
</protein>
<dbReference type="InterPro" id="IPR018077">
    <property type="entry name" value="Glyco_hydro_fam25_subgr"/>
</dbReference>
<keyword evidence="3 5" id="KW-0326">Glycosidase</keyword>
<dbReference type="EC" id="3.2.1.17" evidence="5"/>
<dbReference type="InterPro" id="IPR002053">
    <property type="entry name" value="Glyco_hydro_25"/>
</dbReference>
<evidence type="ECO:0000256" key="2">
    <source>
        <dbReference type="ARBA" id="ARBA00022801"/>
    </source>
</evidence>
<dbReference type="PANTHER" id="PTHR34135">
    <property type="entry name" value="LYSOZYME"/>
    <property type="match status" value="1"/>
</dbReference>
<dbReference type="RefSeq" id="WP_248734731.1">
    <property type="nucleotide sequence ID" value="NZ_CALBWS010000007.1"/>
</dbReference>
<dbReference type="GO" id="GO:0003796">
    <property type="term" value="F:lysozyme activity"/>
    <property type="evidence" value="ECO:0007669"/>
    <property type="project" value="UniProtKB-EC"/>
</dbReference>
<dbReference type="EMBL" id="CALBWS010000007">
    <property type="protein sequence ID" value="CAH2714407.1"/>
    <property type="molecule type" value="Genomic_DNA"/>
</dbReference>
<proteinExistence type="inferred from homology"/>
<keyword evidence="2 5" id="KW-0378">Hydrolase</keyword>
<evidence type="ECO:0000313" key="6">
    <source>
        <dbReference type="Proteomes" id="UP000838308"/>
    </source>
</evidence>
<comment type="similarity">
    <text evidence="1">Belongs to the glycosyl hydrolase 25 family.</text>
</comment>
<dbReference type="InterPro" id="IPR017853">
    <property type="entry name" value="GH"/>
</dbReference>
<reference evidence="5" key="1">
    <citation type="submission" date="2022-04" db="EMBL/GenBank/DDBJ databases">
        <authorList>
            <person name="Criscuolo A."/>
        </authorList>
    </citation>
    <scope>NUCLEOTIDE SEQUENCE</scope>
    <source>
        <strain evidence="5">CIP111895</strain>
    </source>
</reference>
<dbReference type="SUPFAM" id="SSF51445">
    <property type="entry name" value="(Trans)glycosidases"/>
    <property type="match status" value="1"/>
</dbReference>
<dbReference type="SUPFAM" id="SSF47090">
    <property type="entry name" value="PGBD-like"/>
    <property type="match status" value="1"/>
</dbReference>
<dbReference type="PANTHER" id="PTHR34135:SF2">
    <property type="entry name" value="LYSOZYME"/>
    <property type="match status" value="1"/>
</dbReference>
<dbReference type="InterPro" id="IPR002477">
    <property type="entry name" value="Peptidoglycan-bd-like"/>
</dbReference>
<evidence type="ECO:0000256" key="3">
    <source>
        <dbReference type="ARBA" id="ARBA00023295"/>
    </source>
</evidence>
<evidence type="ECO:0000259" key="4">
    <source>
        <dbReference type="Pfam" id="PF01471"/>
    </source>
</evidence>
<evidence type="ECO:0000313" key="5">
    <source>
        <dbReference type="EMBL" id="CAH2714407.1"/>
    </source>
</evidence>
<organism evidence="5 6">
    <name type="scientific">Neobacillus rhizosphaerae</name>
    <dbReference type="NCBI Taxonomy" id="2880965"/>
    <lineage>
        <taxon>Bacteria</taxon>
        <taxon>Bacillati</taxon>
        <taxon>Bacillota</taxon>
        <taxon>Bacilli</taxon>
        <taxon>Bacillales</taxon>
        <taxon>Bacillaceae</taxon>
        <taxon>Neobacillus</taxon>
    </lineage>
</organism>
<dbReference type="SMART" id="SM00641">
    <property type="entry name" value="Glyco_25"/>
    <property type="match status" value="1"/>
</dbReference>
<dbReference type="Proteomes" id="UP000838308">
    <property type="component" value="Unassembled WGS sequence"/>
</dbReference>
<dbReference type="InterPro" id="IPR036365">
    <property type="entry name" value="PGBD-like_sf"/>
</dbReference>
<evidence type="ECO:0000256" key="1">
    <source>
        <dbReference type="ARBA" id="ARBA00010646"/>
    </source>
</evidence>
<dbReference type="Gene3D" id="1.10.101.10">
    <property type="entry name" value="PGBD-like superfamily/PGBD"/>
    <property type="match status" value="1"/>
</dbReference>
<dbReference type="CDD" id="cd06414">
    <property type="entry name" value="GH25_LytC-like"/>
    <property type="match status" value="1"/>
</dbReference>
<comment type="caution">
    <text evidence="5">The sequence shown here is derived from an EMBL/GenBank/DDBJ whole genome shotgun (WGS) entry which is preliminary data.</text>
</comment>
<feature type="domain" description="Peptidoglycan binding-like" evidence="4">
    <location>
        <begin position="230"/>
        <end position="266"/>
    </location>
</feature>
<name>A0ABM9EP91_9BACI</name>
<dbReference type="InterPro" id="IPR036366">
    <property type="entry name" value="PGBDSf"/>
</dbReference>
<dbReference type="Gene3D" id="3.20.20.80">
    <property type="entry name" value="Glycosidases"/>
    <property type="match status" value="1"/>
</dbReference>
<keyword evidence="6" id="KW-1185">Reference proteome</keyword>
<sequence length="267" mass="29186">MTQIKGIDVSHWNGNIDWNKVAGDGVKFAFLKATEGTSYSVVSWFNENVPKAISASIDVGAYHYAKFGTIAEAKAEVAYFLSVIKGNQLTYPAVLDLEENKSGASKTVLTDAAIAFLDALTNAGYVAMLYTGKAFLDEQLDESRLTTYALWIARYNSTLGRNADIWQYTNSGKVNGIIGDVDLDWSYRDFVASKPNQKPPTSIVAYPGYLIKKGSRSKDVERIQRAVGVTPDGIFGPITDAAVKAYQKRKGLVVDGIVGPRTWAVMF</sequence>